<dbReference type="GO" id="GO:0051536">
    <property type="term" value="F:iron-sulfur cluster binding"/>
    <property type="evidence" value="ECO:0007669"/>
    <property type="project" value="UniProtKB-KW"/>
</dbReference>
<evidence type="ECO:0000313" key="6">
    <source>
        <dbReference type="Proteomes" id="UP000001218"/>
    </source>
</evidence>
<dbReference type="AlphaFoldDB" id="K5Y1C1"/>
<comment type="caution">
    <text evidence="5">The sequence shown here is derived from an EMBL/GenBank/DDBJ whole genome shotgun (WGS) entry which is preliminary data.</text>
</comment>
<dbReference type="PROSITE" id="PS51379">
    <property type="entry name" value="4FE4S_FER_2"/>
    <property type="match status" value="2"/>
</dbReference>
<dbReference type="SUPFAM" id="SSF54862">
    <property type="entry name" value="4Fe-4S ferredoxins"/>
    <property type="match status" value="1"/>
</dbReference>
<reference evidence="5 6" key="1">
    <citation type="submission" date="2012-02" db="EMBL/GenBank/DDBJ databases">
        <title>The Genome Sequence of Parabacteroides johnsonii CL02T12C29.</title>
        <authorList>
            <consortium name="The Broad Institute Genome Sequencing Platform"/>
            <person name="Earl A."/>
            <person name="Ward D."/>
            <person name="Feldgarden M."/>
            <person name="Gevers D."/>
            <person name="Zitomersky N.L."/>
            <person name="Coyne M.J."/>
            <person name="Comstock L.E."/>
            <person name="Young S.K."/>
            <person name="Zeng Q."/>
            <person name="Gargeya S."/>
            <person name="Fitzgerald M."/>
            <person name="Haas B."/>
            <person name="Abouelleil A."/>
            <person name="Alvarado L."/>
            <person name="Arachchi H.M."/>
            <person name="Berlin A."/>
            <person name="Chapman S.B."/>
            <person name="Gearin G."/>
            <person name="Goldberg J."/>
            <person name="Griggs A."/>
            <person name="Gujja S."/>
            <person name="Hansen M."/>
            <person name="Heiman D."/>
            <person name="Howarth C."/>
            <person name="Larimer J."/>
            <person name="Lui A."/>
            <person name="MacDonald P.J.P."/>
            <person name="McCowen C."/>
            <person name="Montmayeur A."/>
            <person name="Murphy C."/>
            <person name="Neiman D."/>
            <person name="Pearson M."/>
            <person name="Priest M."/>
            <person name="Roberts A."/>
            <person name="Saif S."/>
            <person name="Shea T."/>
            <person name="Sisk P."/>
            <person name="Stolte C."/>
            <person name="Sykes S."/>
            <person name="Wortman J."/>
            <person name="Nusbaum C."/>
            <person name="Birren B."/>
        </authorList>
    </citation>
    <scope>NUCLEOTIDE SEQUENCE [LARGE SCALE GENOMIC DNA]</scope>
    <source>
        <strain evidence="5 6">CL02T12C29</strain>
    </source>
</reference>
<dbReference type="InterPro" id="IPR017896">
    <property type="entry name" value="4Fe4S_Fe-S-bd"/>
</dbReference>
<evidence type="ECO:0000313" key="5">
    <source>
        <dbReference type="EMBL" id="EKN06847.1"/>
    </source>
</evidence>
<dbReference type="InterPro" id="IPR052977">
    <property type="entry name" value="Polyferredoxin-like_ET"/>
</dbReference>
<evidence type="ECO:0000256" key="1">
    <source>
        <dbReference type="ARBA" id="ARBA00022723"/>
    </source>
</evidence>
<protein>
    <recommendedName>
        <fullName evidence="4">4Fe-4S ferredoxin-type domain-containing protein</fullName>
    </recommendedName>
</protein>
<dbReference type="EMBL" id="AGZP01000028">
    <property type="protein sequence ID" value="EKN06847.1"/>
    <property type="molecule type" value="Genomic_DNA"/>
</dbReference>
<feature type="domain" description="4Fe-4S ferredoxin-type" evidence="4">
    <location>
        <begin position="1"/>
        <end position="30"/>
    </location>
</feature>
<dbReference type="eggNOG" id="COG1143">
    <property type="taxonomic scope" value="Bacteria"/>
</dbReference>
<dbReference type="Gene3D" id="3.30.70.20">
    <property type="match status" value="1"/>
</dbReference>
<dbReference type="PANTHER" id="PTHR43193:SF2">
    <property type="entry name" value="POLYFERREDOXIN PROTEIN FWDF"/>
    <property type="match status" value="1"/>
</dbReference>
<dbReference type="PROSITE" id="PS00198">
    <property type="entry name" value="4FE4S_FER_1"/>
    <property type="match status" value="2"/>
</dbReference>
<dbReference type="InterPro" id="IPR007525">
    <property type="entry name" value="FrhB_FdhB_C"/>
</dbReference>
<evidence type="ECO:0000256" key="3">
    <source>
        <dbReference type="ARBA" id="ARBA00023014"/>
    </source>
</evidence>
<dbReference type="OrthoDB" id="9813230at2"/>
<dbReference type="PATRIC" id="fig|999419.3.peg.3187"/>
<dbReference type="GO" id="GO:0046872">
    <property type="term" value="F:metal ion binding"/>
    <property type="evidence" value="ECO:0007669"/>
    <property type="project" value="UniProtKB-KW"/>
</dbReference>
<keyword evidence="1" id="KW-0479">Metal-binding</keyword>
<gene>
    <name evidence="5" type="ORF">HMPREF1077_03115</name>
</gene>
<organism evidence="5 6">
    <name type="scientific">Parabacteroides johnsonii CL02T12C29</name>
    <dbReference type="NCBI Taxonomy" id="999419"/>
    <lineage>
        <taxon>Bacteria</taxon>
        <taxon>Pseudomonadati</taxon>
        <taxon>Bacteroidota</taxon>
        <taxon>Bacteroidia</taxon>
        <taxon>Bacteroidales</taxon>
        <taxon>Tannerellaceae</taxon>
        <taxon>Parabacteroides</taxon>
    </lineage>
</organism>
<keyword evidence="3" id="KW-0411">Iron-sulfur</keyword>
<proteinExistence type="predicted"/>
<dbReference type="Pfam" id="PF04432">
    <property type="entry name" value="FrhB_FdhB_C"/>
    <property type="match status" value="1"/>
</dbReference>
<dbReference type="HOGENOM" id="CLU_037958_1_0_10"/>
<keyword evidence="2" id="KW-0408">Iron</keyword>
<dbReference type="InterPro" id="IPR017900">
    <property type="entry name" value="4Fe4S_Fe_S_CS"/>
</dbReference>
<dbReference type="Proteomes" id="UP000001218">
    <property type="component" value="Unassembled WGS sequence"/>
</dbReference>
<name>K5Y1C1_9BACT</name>
<dbReference type="RefSeq" id="WP_008157995.1">
    <property type="nucleotide sequence ID" value="NZ_JH976467.1"/>
</dbReference>
<dbReference type="PANTHER" id="PTHR43193">
    <property type="match status" value="1"/>
</dbReference>
<dbReference type="Pfam" id="PF12838">
    <property type="entry name" value="Fer4_7"/>
    <property type="match status" value="1"/>
</dbReference>
<evidence type="ECO:0000256" key="2">
    <source>
        <dbReference type="ARBA" id="ARBA00023004"/>
    </source>
</evidence>
<accession>K5Y1C1</accession>
<sequence>MNIITDKSQCCGCSACVQRCPKQCISMYEDEEGFLYPVVDGQRCINCGLCKKMCPVINQRESREPLKVYASKNKNEKVRQSSSSGGVFSLLVENIIRQDGIAFGAYFNKNYEVIHDSVETLVDAVVFCGSKYVQSNINNSFSKAEQYLKQGRMVLFSGTQCQIAGLRLYLGKEYDNLLTVEVVCHGVPSPKIWREYMDCLHIDKRKVTNILFKDKSSGWRGYSFSVVGENSTLLFSEKAEKNKYMMAFYQNLTLRPSCYSCPAKGGKSHADITLADYWGIENINSAFNDNVGVSMVCCNSEKGMNILKKISDSMNLIETDFNASVPFNTSIVRSTLMPIGRNDFWLKYKKEGIGVLMALKSDRPSLIKRIFNRIVSR</sequence>
<dbReference type="eggNOG" id="COG1035">
    <property type="taxonomic scope" value="Bacteria"/>
</dbReference>
<feature type="domain" description="4Fe-4S ferredoxin-type" evidence="4">
    <location>
        <begin position="35"/>
        <end position="65"/>
    </location>
</feature>
<evidence type="ECO:0000259" key="4">
    <source>
        <dbReference type="PROSITE" id="PS51379"/>
    </source>
</evidence>